<keyword evidence="3" id="KW-1185">Reference proteome</keyword>
<evidence type="ECO:0000313" key="2">
    <source>
        <dbReference type="EMBL" id="KAK4466629.1"/>
    </source>
</evidence>
<evidence type="ECO:0000256" key="1">
    <source>
        <dbReference type="SAM" id="MobiDB-lite"/>
    </source>
</evidence>
<proteinExistence type="predicted"/>
<dbReference type="Proteomes" id="UP001321749">
    <property type="component" value="Unassembled WGS sequence"/>
</dbReference>
<sequence>MSKLFRNRRSTGNLIDHAGFSSLLDPNTDNELEPAAAVSSPPRQLRGRSKSSLLDHHSRSWLSAAENQASARPPTRKLVKDMNGSCRPSSSLEISESERQKDKGILRRQIARLKGLYRRDKDKS</sequence>
<reference evidence="2" key="2">
    <citation type="submission" date="2023-06" db="EMBL/GenBank/DDBJ databases">
        <authorList>
            <consortium name="Lawrence Berkeley National Laboratory"/>
            <person name="Mondo S.J."/>
            <person name="Hensen N."/>
            <person name="Bonometti L."/>
            <person name="Westerberg I."/>
            <person name="Brannstrom I.O."/>
            <person name="Guillou S."/>
            <person name="Cros-Aarteil S."/>
            <person name="Calhoun S."/>
            <person name="Haridas S."/>
            <person name="Kuo A."/>
            <person name="Pangilinan J."/>
            <person name="Riley R."/>
            <person name="Labutti K."/>
            <person name="Andreopoulos B."/>
            <person name="Lipzen A."/>
            <person name="Chen C."/>
            <person name="Yanf M."/>
            <person name="Daum C."/>
            <person name="Ng V."/>
            <person name="Clum A."/>
            <person name="Steindorff A."/>
            <person name="Ohm R."/>
            <person name="Martin F."/>
            <person name="Silar P."/>
            <person name="Natvig D."/>
            <person name="Lalanne C."/>
            <person name="Gautier V."/>
            <person name="Ament-Velasquez S.L."/>
            <person name="Kruys A."/>
            <person name="Hutchinson M.I."/>
            <person name="Powell A.J."/>
            <person name="Barry K."/>
            <person name="Miller A.N."/>
            <person name="Grigoriev I.V."/>
            <person name="Debuchy R."/>
            <person name="Gladieux P."/>
            <person name="Thoren M.H."/>
            <person name="Johannesson H."/>
        </authorList>
    </citation>
    <scope>NUCLEOTIDE SEQUENCE</scope>
    <source>
        <strain evidence="2">PSN324</strain>
    </source>
</reference>
<reference evidence="2" key="1">
    <citation type="journal article" date="2023" name="Mol. Phylogenet. Evol.">
        <title>Genome-scale phylogeny and comparative genomics of the fungal order Sordariales.</title>
        <authorList>
            <person name="Hensen N."/>
            <person name="Bonometti L."/>
            <person name="Westerberg I."/>
            <person name="Brannstrom I.O."/>
            <person name="Guillou S."/>
            <person name="Cros-Aarteil S."/>
            <person name="Calhoun S."/>
            <person name="Haridas S."/>
            <person name="Kuo A."/>
            <person name="Mondo S."/>
            <person name="Pangilinan J."/>
            <person name="Riley R."/>
            <person name="LaButti K."/>
            <person name="Andreopoulos B."/>
            <person name="Lipzen A."/>
            <person name="Chen C."/>
            <person name="Yan M."/>
            <person name="Daum C."/>
            <person name="Ng V."/>
            <person name="Clum A."/>
            <person name="Steindorff A."/>
            <person name="Ohm R.A."/>
            <person name="Martin F."/>
            <person name="Silar P."/>
            <person name="Natvig D.O."/>
            <person name="Lalanne C."/>
            <person name="Gautier V."/>
            <person name="Ament-Velasquez S.L."/>
            <person name="Kruys A."/>
            <person name="Hutchinson M.I."/>
            <person name="Powell A.J."/>
            <person name="Barry K."/>
            <person name="Miller A.N."/>
            <person name="Grigoriev I.V."/>
            <person name="Debuchy R."/>
            <person name="Gladieux P."/>
            <person name="Hiltunen Thoren M."/>
            <person name="Johannesson H."/>
        </authorList>
    </citation>
    <scope>NUCLEOTIDE SEQUENCE</scope>
    <source>
        <strain evidence="2">PSN324</strain>
    </source>
</reference>
<organism evidence="2 3">
    <name type="scientific">Cladorrhinum samala</name>
    <dbReference type="NCBI Taxonomy" id="585594"/>
    <lineage>
        <taxon>Eukaryota</taxon>
        <taxon>Fungi</taxon>
        <taxon>Dikarya</taxon>
        <taxon>Ascomycota</taxon>
        <taxon>Pezizomycotina</taxon>
        <taxon>Sordariomycetes</taxon>
        <taxon>Sordariomycetidae</taxon>
        <taxon>Sordariales</taxon>
        <taxon>Podosporaceae</taxon>
        <taxon>Cladorrhinum</taxon>
    </lineage>
</organism>
<evidence type="ECO:0000313" key="3">
    <source>
        <dbReference type="Proteomes" id="UP001321749"/>
    </source>
</evidence>
<accession>A0AAV9I4T7</accession>
<feature type="region of interest" description="Disordered" evidence="1">
    <location>
        <begin position="16"/>
        <end position="106"/>
    </location>
</feature>
<gene>
    <name evidence="2" type="ORF">QBC42DRAFT_61948</name>
</gene>
<dbReference type="AlphaFoldDB" id="A0AAV9I4T7"/>
<name>A0AAV9I4T7_9PEZI</name>
<comment type="caution">
    <text evidence="2">The sequence shown here is derived from an EMBL/GenBank/DDBJ whole genome shotgun (WGS) entry which is preliminary data.</text>
</comment>
<feature type="compositionally biased region" description="Basic and acidic residues" evidence="1">
    <location>
        <begin position="96"/>
        <end position="105"/>
    </location>
</feature>
<protein>
    <submittedName>
        <fullName evidence="2">Uncharacterized protein</fullName>
    </submittedName>
</protein>
<dbReference type="EMBL" id="MU864930">
    <property type="protein sequence ID" value="KAK4466629.1"/>
    <property type="molecule type" value="Genomic_DNA"/>
</dbReference>